<protein>
    <submittedName>
        <fullName evidence="2">Uncharacterized protein</fullName>
    </submittedName>
</protein>
<feature type="compositionally biased region" description="Polar residues" evidence="1">
    <location>
        <begin position="359"/>
        <end position="375"/>
    </location>
</feature>
<feature type="compositionally biased region" description="Low complexity" evidence="1">
    <location>
        <begin position="22"/>
        <end position="34"/>
    </location>
</feature>
<feature type="compositionally biased region" description="Polar residues" evidence="1">
    <location>
        <begin position="343"/>
        <end position="352"/>
    </location>
</feature>
<comment type="caution">
    <text evidence="2">The sequence shown here is derived from an EMBL/GenBank/DDBJ whole genome shotgun (WGS) entry which is preliminary data.</text>
</comment>
<dbReference type="EMBL" id="LEKV01003396">
    <property type="protein sequence ID" value="KVI00225.1"/>
    <property type="molecule type" value="Genomic_DNA"/>
</dbReference>
<accession>A0A118JZP9</accession>
<keyword evidence="3" id="KW-1185">Reference proteome</keyword>
<organism evidence="2 3">
    <name type="scientific">Cynara cardunculus var. scolymus</name>
    <name type="common">Globe artichoke</name>
    <name type="synonym">Cynara scolymus</name>
    <dbReference type="NCBI Taxonomy" id="59895"/>
    <lineage>
        <taxon>Eukaryota</taxon>
        <taxon>Viridiplantae</taxon>
        <taxon>Streptophyta</taxon>
        <taxon>Embryophyta</taxon>
        <taxon>Tracheophyta</taxon>
        <taxon>Spermatophyta</taxon>
        <taxon>Magnoliopsida</taxon>
        <taxon>eudicotyledons</taxon>
        <taxon>Gunneridae</taxon>
        <taxon>Pentapetalae</taxon>
        <taxon>asterids</taxon>
        <taxon>campanulids</taxon>
        <taxon>Asterales</taxon>
        <taxon>Asteraceae</taxon>
        <taxon>Carduoideae</taxon>
        <taxon>Cardueae</taxon>
        <taxon>Carduinae</taxon>
        <taxon>Cynara</taxon>
    </lineage>
</organism>
<feature type="compositionally biased region" description="Polar residues" evidence="1">
    <location>
        <begin position="296"/>
        <end position="310"/>
    </location>
</feature>
<dbReference type="STRING" id="59895.A0A118JZP9"/>
<name>A0A118JZP9_CYNCS</name>
<sequence length="375" mass="41523">MEDADEEINSRGSSFAPPTWISFSSFPPQASPSPRRISSNFTPPTRPVRAAKQLAWVCGAEEASSAKSIGGGLNSEEAAAWELFSPIHRVLIVAVIAVAAANSKKNKQIIQLKKSVEIRANSSAKAVDDEAMIKCRIPVENDTEPEECRMSDLSDWAPSVSSTVDGQWSTTSIELDLCKELKDKDAIVNELLAFLNTTESNGSKRISELEDIIQHKNMIITKLRKDSLVLEQKVMHLTRLRRASTSKSSLRSRKLPTMTDNLVYDMDSTTSPSSDSDSSTKKHQVSRLKNEDQVLSVKTNNDQSNTSSSRGKQKTRQPNCAELMVKSTKKPPRPISPLKDKPMNQQAHSLNVSRDFKSRSGTTKTRVSSSHIRWV</sequence>
<dbReference type="Gramene" id="KVI00225">
    <property type="protein sequence ID" value="KVI00225"/>
    <property type="gene ID" value="Ccrd_021524"/>
</dbReference>
<feature type="region of interest" description="Disordered" evidence="1">
    <location>
        <begin position="241"/>
        <end position="375"/>
    </location>
</feature>
<evidence type="ECO:0000256" key="1">
    <source>
        <dbReference type="SAM" id="MobiDB-lite"/>
    </source>
</evidence>
<feature type="compositionally biased region" description="Basic residues" evidence="1">
    <location>
        <begin position="241"/>
        <end position="254"/>
    </location>
</feature>
<reference evidence="2 3" key="1">
    <citation type="journal article" date="2016" name="Sci. Rep.">
        <title>The genome sequence of the outbreeding globe artichoke constructed de novo incorporating a phase-aware low-pass sequencing strategy of F1 progeny.</title>
        <authorList>
            <person name="Scaglione D."/>
            <person name="Reyes-Chin-Wo S."/>
            <person name="Acquadro A."/>
            <person name="Froenicke L."/>
            <person name="Portis E."/>
            <person name="Beitel C."/>
            <person name="Tirone M."/>
            <person name="Mauro R."/>
            <person name="Lo Monaco A."/>
            <person name="Mauromicale G."/>
            <person name="Faccioli P."/>
            <person name="Cattivelli L."/>
            <person name="Rieseberg L."/>
            <person name="Michelmore R."/>
            <person name="Lanteri S."/>
        </authorList>
    </citation>
    <scope>NUCLEOTIDE SEQUENCE [LARGE SCALE GENOMIC DNA]</scope>
    <source>
        <strain evidence="2">2C</strain>
    </source>
</reference>
<dbReference type="PANTHER" id="PTHR35507:SF1">
    <property type="entry name" value="TMF_TATA_BD DOMAIN-CONTAINING PROTEIN"/>
    <property type="match status" value="1"/>
</dbReference>
<dbReference type="OMA" id="FVECGCL"/>
<evidence type="ECO:0000313" key="2">
    <source>
        <dbReference type="EMBL" id="KVI00225.1"/>
    </source>
</evidence>
<dbReference type="PANTHER" id="PTHR35507">
    <property type="entry name" value="OS09G0488600 PROTEIN"/>
    <property type="match status" value="1"/>
</dbReference>
<proteinExistence type="predicted"/>
<dbReference type="AlphaFoldDB" id="A0A118JZP9"/>
<feature type="region of interest" description="Disordered" evidence="1">
    <location>
        <begin position="1"/>
        <end position="45"/>
    </location>
</feature>
<feature type="compositionally biased region" description="Low complexity" evidence="1">
    <location>
        <begin position="267"/>
        <end position="277"/>
    </location>
</feature>
<gene>
    <name evidence="2" type="ORF">Ccrd_021524</name>
</gene>
<evidence type="ECO:0000313" key="3">
    <source>
        <dbReference type="Proteomes" id="UP000243975"/>
    </source>
</evidence>
<dbReference type="Proteomes" id="UP000243975">
    <property type="component" value="Unassembled WGS sequence"/>
</dbReference>